<keyword evidence="11" id="KW-1185">Reference proteome</keyword>
<dbReference type="EMBL" id="PPHD01027394">
    <property type="protein sequence ID" value="POI26712.1"/>
    <property type="molecule type" value="Genomic_DNA"/>
</dbReference>
<dbReference type="GO" id="GO:0005125">
    <property type="term" value="F:cytokine activity"/>
    <property type="evidence" value="ECO:0007669"/>
    <property type="project" value="TreeGrafter"/>
</dbReference>
<dbReference type="AlphaFoldDB" id="A0A2P4SRI6"/>
<protein>
    <recommendedName>
        <fullName evidence="9">Protein Wnt</fullName>
    </recommendedName>
</protein>
<evidence type="ECO:0000256" key="7">
    <source>
        <dbReference type="ARBA" id="ARBA00023157"/>
    </source>
</evidence>
<dbReference type="GO" id="GO:0030182">
    <property type="term" value="P:neuron differentiation"/>
    <property type="evidence" value="ECO:0007669"/>
    <property type="project" value="TreeGrafter"/>
</dbReference>
<dbReference type="GO" id="GO:0060070">
    <property type="term" value="P:canonical Wnt signaling pathway"/>
    <property type="evidence" value="ECO:0007669"/>
    <property type="project" value="TreeGrafter"/>
</dbReference>
<dbReference type="Pfam" id="PF00110">
    <property type="entry name" value="wnt"/>
    <property type="match status" value="1"/>
</dbReference>
<evidence type="ECO:0000256" key="9">
    <source>
        <dbReference type="RuleBase" id="RU003500"/>
    </source>
</evidence>
<dbReference type="InterPro" id="IPR018161">
    <property type="entry name" value="Wnt_CS"/>
</dbReference>
<dbReference type="PANTHER" id="PTHR12027">
    <property type="entry name" value="WNT RELATED"/>
    <property type="match status" value="1"/>
</dbReference>
<accession>A0A2P4SRI6</accession>
<dbReference type="InterPro" id="IPR043158">
    <property type="entry name" value="Wnt_C"/>
</dbReference>
<keyword evidence="3 9" id="KW-0217">Developmental protein</keyword>
<sequence length="349" mass="38279">SPHNTTSLNRALAENGSRVAWDKSHHCRLLAGLVPDQVQMCRRNLEVMHSIVQAASETKSICQKTFAGMRWNCSSIQRAPSFGPDLLKGTRESAFVHALSAAAIAHSIAQACASGSLPLCSCSSVPSEVPGLDFRWGGCGDNLHYGLQLGAAFADSPLKSNKLGLQALRAMFLLSSQRSGSQELPLNSHFHPLQVLSESLDTKCKCHGVSGSCSVKTCWKALLSLGDIASELKSKYLAALRVSHRLVGHRKQLKPADVDIRVVRETDLVYLINSPDYCTPNVHMGSVGTQDRQCNRTSAGSDGCNLLCCGRGYNAYMEEVVERCHCKYRWCCYVVCKRCRRLVERYVCK</sequence>
<evidence type="ECO:0000256" key="1">
    <source>
        <dbReference type="ARBA" id="ARBA00004498"/>
    </source>
</evidence>
<evidence type="ECO:0000256" key="4">
    <source>
        <dbReference type="ARBA" id="ARBA00022525"/>
    </source>
</evidence>
<proteinExistence type="inferred from homology"/>
<dbReference type="GO" id="GO:0045165">
    <property type="term" value="P:cell fate commitment"/>
    <property type="evidence" value="ECO:0007669"/>
    <property type="project" value="TreeGrafter"/>
</dbReference>
<dbReference type="InterPro" id="IPR005817">
    <property type="entry name" value="Wnt"/>
</dbReference>
<keyword evidence="8" id="KW-0449">Lipoprotein</keyword>
<comment type="function">
    <text evidence="9">Ligand for members of the frizzled family of seven transmembrane receptors.</text>
</comment>
<keyword evidence="4" id="KW-0964">Secreted</keyword>
<keyword evidence="7" id="KW-1015">Disulfide bond</keyword>
<evidence type="ECO:0000256" key="8">
    <source>
        <dbReference type="ARBA" id="ARBA00023288"/>
    </source>
</evidence>
<dbReference type="SMART" id="SM00097">
    <property type="entry name" value="WNT1"/>
    <property type="match status" value="1"/>
</dbReference>
<organism evidence="10 11">
    <name type="scientific">Bambusicola thoracicus</name>
    <name type="common">Chinese bamboo-partridge</name>
    <name type="synonym">Perdix thoracica</name>
    <dbReference type="NCBI Taxonomy" id="9083"/>
    <lineage>
        <taxon>Eukaryota</taxon>
        <taxon>Metazoa</taxon>
        <taxon>Chordata</taxon>
        <taxon>Craniata</taxon>
        <taxon>Vertebrata</taxon>
        <taxon>Euteleostomi</taxon>
        <taxon>Archelosauria</taxon>
        <taxon>Archosauria</taxon>
        <taxon>Dinosauria</taxon>
        <taxon>Saurischia</taxon>
        <taxon>Theropoda</taxon>
        <taxon>Coelurosauria</taxon>
        <taxon>Aves</taxon>
        <taxon>Neognathae</taxon>
        <taxon>Galloanserae</taxon>
        <taxon>Galliformes</taxon>
        <taxon>Phasianidae</taxon>
        <taxon>Perdicinae</taxon>
        <taxon>Bambusicola</taxon>
    </lineage>
</organism>
<dbReference type="Gene3D" id="3.30.2460.20">
    <property type="match status" value="1"/>
</dbReference>
<dbReference type="Proteomes" id="UP000237246">
    <property type="component" value="Unassembled WGS sequence"/>
</dbReference>
<keyword evidence="5" id="KW-0272">Extracellular matrix</keyword>
<dbReference type="CDD" id="cd19343">
    <property type="entry name" value="Wnt_Wnt11"/>
    <property type="match status" value="1"/>
</dbReference>
<dbReference type="GO" id="GO:0005109">
    <property type="term" value="F:frizzled binding"/>
    <property type="evidence" value="ECO:0007669"/>
    <property type="project" value="TreeGrafter"/>
</dbReference>
<dbReference type="PRINTS" id="PR01349">
    <property type="entry name" value="WNTPROTEIN"/>
</dbReference>
<gene>
    <name evidence="10" type="ORF">CIB84_009538</name>
</gene>
<evidence type="ECO:0000313" key="10">
    <source>
        <dbReference type="EMBL" id="POI26712.1"/>
    </source>
</evidence>
<evidence type="ECO:0000256" key="2">
    <source>
        <dbReference type="ARBA" id="ARBA00005683"/>
    </source>
</evidence>
<dbReference type="PROSITE" id="PS00246">
    <property type="entry name" value="WNT1"/>
    <property type="match status" value="1"/>
</dbReference>
<evidence type="ECO:0000256" key="6">
    <source>
        <dbReference type="ARBA" id="ARBA00022687"/>
    </source>
</evidence>
<dbReference type="GO" id="GO:0005615">
    <property type="term" value="C:extracellular space"/>
    <property type="evidence" value="ECO:0007669"/>
    <property type="project" value="TreeGrafter"/>
</dbReference>
<evidence type="ECO:0000313" key="11">
    <source>
        <dbReference type="Proteomes" id="UP000237246"/>
    </source>
</evidence>
<comment type="subcellular location">
    <subcellularLocation>
        <location evidence="1 9">Secreted</location>
        <location evidence="1 9">Extracellular space</location>
        <location evidence="1 9">Extracellular matrix</location>
    </subcellularLocation>
</comment>
<feature type="non-terminal residue" evidence="10">
    <location>
        <position position="1"/>
    </location>
</feature>
<keyword evidence="6 9" id="KW-0879">Wnt signaling pathway</keyword>
<evidence type="ECO:0000256" key="5">
    <source>
        <dbReference type="ARBA" id="ARBA00022530"/>
    </source>
</evidence>
<comment type="similarity">
    <text evidence="2 9">Belongs to the Wnt family.</text>
</comment>
<dbReference type="FunFam" id="3.30.2460.20:FF:000001">
    <property type="entry name" value="Wnt homolog"/>
    <property type="match status" value="1"/>
</dbReference>
<dbReference type="OrthoDB" id="5945655at2759"/>
<comment type="caution">
    <text evidence="10">The sequence shown here is derived from an EMBL/GenBank/DDBJ whole genome shotgun (WGS) entry which is preliminary data.</text>
</comment>
<reference evidence="10 11" key="1">
    <citation type="submission" date="2018-01" db="EMBL/GenBank/DDBJ databases">
        <title>Comparison of the Chinese Bamboo Partridge and Red Junglefowl genome sequences highlights the importance of demography in genome evolution.</title>
        <authorList>
            <person name="Tiley G.P."/>
            <person name="Kimball R.T."/>
            <person name="Braun E.L."/>
            <person name="Burleigh J.G."/>
        </authorList>
    </citation>
    <scope>NUCLEOTIDE SEQUENCE [LARGE SCALE GENOMIC DNA]</scope>
    <source>
        <strain evidence="10">RTK389</strain>
        <tissue evidence="10">Blood</tissue>
    </source>
</reference>
<dbReference type="PANTHER" id="PTHR12027:SF34">
    <property type="entry name" value="PROTEIN WNT"/>
    <property type="match status" value="1"/>
</dbReference>
<name>A0A2P4SRI6_BAMTH</name>
<evidence type="ECO:0000256" key="3">
    <source>
        <dbReference type="ARBA" id="ARBA00022473"/>
    </source>
</evidence>